<dbReference type="Proteomes" id="UP000010078">
    <property type="component" value="Chromosome"/>
</dbReference>
<gene>
    <name evidence="1" type="ORF">HPAKL86_06560</name>
</gene>
<dbReference type="KEGG" id="hpyk:HPAKL86_06560"/>
<evidence type="ECO:0000313" key="1">
    <source>
        <dbReference type="EMBL" id="AFX90299.1"/>
    </source>
</evidence>
<dbReference type="HOGENOM" id="CLU_2000756_0_0_7"/>
<dbReference type="AlphaFoldDB" id="K7Y3I0"/>
<name>K7Y3I0_HELPX</name>
<evidence type="ECO:0000313" key="2">
    <source>
        <dbReference type="Proteomes" id="UP000010078"/>
    </source>
</evidence>
<accession>K7Y3I0</accession>
<dbReference type="PATRIC" id="fig|1055532.3.peg.1356"/>
<organism evidence="1 2">
    <name type="scientific">Helicobacter pylori Aklavik86</name>
    <dbReference type="NCBI Taxonomy" id="1055532"/>
    <lineage>
        <taxon>Bacteria</taxon>
        <taxon>Pseudomonadati</taxon>
        <taxon>Campylobacterota</taxon>
        <taxon>Epsilonproteobacteria</taxon>
        <taxon>Campylobacterales</taxon>
        <taxon>Helicobacteraceae</taxon>
        <taxon>Helicobacter</taxon>
    </lineage>
</organism>
<proteinExistence type="predicted"/>
<protein>
    <submittedName>
        <fullName evidence="1">Uncharacterized protein</fullName>
    </submittedName>
</protein>
<dbReference type="EMBL" id="CP003476">
    <property type="protein sequence ID" value="AFX90299.1"/>
    <property type="molecule type" value="Genomic_DNA"/>
</dbReference>
<reference evidence="1 2" key="1">
    <citation type="journal article" date="2015" name="Genome Announc.">
        <title>Complete Genome Sequences of Two Helicobacter pylori Strains from a Canadian Arctic Aboriginal Community.</title>
        <authorList>
            <person name="Kersulyte D."/>
            <person name="Bertoli M.T."/>
            <person name="Tamma S."/>
            <person name="Keelan M."/>
            <person name="Munday R."/>
            <person name="Geary J."/>
            <person name="Veldhuyzen van Zanten S."/>
            <person name="Goodman K.J."/>
            <person name="Berg D.E."/>
        </authorList>
    </citation>
    <scope>NUCLEOTIDE SEQUENCE [LARGE SCALE GENOMIC DNA]</scope>
    <source>
        <strain evidence="1">Aklavik86</strain>
    </source>
</reference>
<sequence>MNTKTNNKLTANTTTITSTTTIIMAANTTTIITLSNTPNNKCANNKISSLVSNKTNNIDGSVYGATLRVALRSLTFSFKIHFLSNPKNLIALDLMLAIKRYLFLTFLSSSKKLEISVKISSINN</sequence>